<protein>
    <recommendedName>
        <fullName evidence="6">4-hydroxy-3-methoxy-5-polyprenylbenzoate decarboxylase</fullName>
    </recommendedName>
</protein>
<dbReference type="InterPro" id="IPR007715">
    <property type="entry name" value="Coq4"/>
</dbReference>
<feature type="binding site" evidence="7">
    <location>
        <position position="149"/>
    </location>
    <ligand>
        <name>Zn(2+)</name>
        <dbReference type="ChEBI" id="CHEBI:29105"/>
    </ligand>
</feature>
<dbReference type="GO" id="GO:0008270">
    <property type="term" value="F:zinc ion binding"/>
    <property type="evidence" value="ECO:0007669"/>
    <property type="project" value="UniProtKB-UniRule"/>
</dbReference>
<keyword evidence="7" id="KW-0479">Metal-binding</keyword>
<feature type="binding site" evidence="7">
    <location>
        <position position="164"/>
    </location>
    <ligand>
        <name>Zn(2+)</name>
        <dbReference type="ChEBI" id="CHEBI:29105"/>
    </ligand>
</feature>
<evidence type="ECO:0000256" key="4">
    <source>
        <dbReference type="ARBA" id="ARBA00023136"/>
    </source>
</evidence>
<reference evidence="8 9" key="1">
    <citation type="submission" date="2019-09" db="EMBL/GenBank/DDBJ databases">
        <authorList>
            <person name="Brejova B."/>
        </authorList>
    </citation>
    <scope>NUCLEOTIDE SEQUENCE [LARGE SCALE GENOMIC DNA]</scope>
</reference>
<keyword evidence="3 7" id="KW-0496">Mitochondrion</keyword>
<comment type="pathway">
    <text evidence="7">Cofactor biosynthesis; ubiquinone biosynthesis.</text>
</comment>
<feature type="binding site" evidence="7">
    <location>
        <position position="152"/>
    </location>
    <ligand>
        <name>Zn(2+)</name>
        <dbReference type="ChEBI" id="CHEBI:29105"/>
    </ligand>
</feature>
<dbReference type="OrthoDB" id="4249at2759"/>
<proteinExistence type="inferred from homology"/>
<comment type="subcellular location">
    <subcellularLocation>
        <location evidence="7">Mitochondrion inner membrane</location>
        <topology evidence="7">Peripheral membrane protein</topology>
        <orientation evidence="7">Matrix side</orientation>
    </subcellularLocation>
</comment>
<organism evidence="8 9">
    <name type="scientific">Magnusiomyces paraingens</name>
    <dbReference type="NCBI Taxonomy" id="2606893"/>
    <lineage>
        <taxon>Eukaryota</taxon>
        <taxon>Fungi</taxon>
        <taxon>Dikarya</taxon>
        <taxon>Ascomycota</taxon>
        <taxon>Saccharomycotina</taxon>
        <taxon>Dipodascomycetes</taxon>
        <taxon>Dipodascales</taxon>
        <taxon>Dipodascaceae</taxon>
        <taxon>Magnusiomyces</taxon>
    </lineage>
</organism>
<dbReference type="HAMAP" id="MF_03111">
    <property type="entry name" value="Coq4"/>
    <property type="match status" value="1"/>
</dbReference>
<name>A0A5E8B4B3_9ASCO</name>
<comment type="similarity">
    <text evidence="7">Belongs to the COQ4 family.</text>
</comment>
<keyword evidence="1 7" id="KW-0831">Ubiquinone biosynthesis</keyword>
<dbReference type="Pfam" id="PF05019">
    <property type="entry name" value="Coq4"/>
    <property type="match status" value="1"/>
</dbReference>
<dbReference type="GO" id="GO:0031314">
    <property type="term" value="C:extrinsic component of mitochondrial inner membrane"/>
    <property type="evidence" value="ECO:0007669"/>
    <property type="project" value="UniProtKB-UniRule"/>
</dbReference>
<keyword evidence="5 7" id="KW-0456">Lyase</keyword>
<dbReference type="GO" id="GO:0120539">
    <property type="term" value="F:4-hydroxy-3-methoxy-5-polyprenylbenzoate decarboxylase activity"/>
    <property type="evidence" value="ECO:0007669"/>
    <property type="project" value="UniProtKB-EC"/>
</dbReference>
<comment type="catalytic activity">
    <reaction evidence="7">
        <text>a 4-hydroxy-3-methoxy-5-(all-trans-polyprenyl)benzoate + H(+) = a 2-methoxy-6-(all-trans-polyprenyl)phenol + CO2</text>
        <dbReference type="Rhea" id="RHEA:81179"/>
        <dbReference type="Rhea" id="RHEA-COMP:9551"/>
        <dbReference type="Rhea" id="RHEA-COMP:10931"/>
        <dbReference type="ChEBI" id="CHEBI:15378"/>
        <dbReference type="ChEBI" id="CHEBI:16526"/>
        <dbReference type="ChEBI" id="CHEBI:62731"/>
        <dbReference type="ChEBI" id="CHEBI:84443"/>
        <dbReference type="EC" id="4.1.1.130"/>
    </reaction>
</comment>
<dbReference type="Proteomes" id="UP000398389">
    <property type="component" value="Unassembled WGS sequence"/>
</dbReference>
<evidence type="ECO:0000313" key="9">
    <source>
        <dbReference type="Proteomes" id="UP000398389"/>
    </source>
</evidence>
<gene>
    <name evidence="7" type="primary">COQ4</name>
    <name evidence="8" type="ORF">SAPINGB_P000829</name>
</gene>
<keyword evidence="7" id="KW-0862">Zinc</keyword>
<evidence type="ECO:0000256" key="7">
    <source>
        <dbReference type="HAMAP-Rule" id="MF_03111"/>
    </source>
</evidence>
<evidence type="ECO:0000256" key="5">
    <source>
        <dbReference type="ARBA" id="ARBA00023239"/>
    </source>
</evidence>
<dbReference type="EMBL" id="CABVLU010000001">
    <property type="protein sequence ID" value="VVT45661.1"/>
    <property type="molecule type" value="Genomic_DNA"/>
</dbReference>
<evidence type="ECO:0000256" key="2">
    <source>
        <dbReference type="ARBA" id="ARBA00022792"/>
    </source>
</evidence>
<dbReference type="PANTHER" id="PTHR12922:SF7">
    <property type="entry name" value="UBIQUINONE BIOSYNTHESIS PROTEIN COQ4 HOMOLOG, MITOCHONDRIAL"/>
    <property type="match status" value="1"/>
</dbReference>
<keyword evidence="4 7" id="KW-0472">Membrane</keyword>
<comment type="cofactor">
    <cofactor evidence="7">
        <name>Zn(2+)</name>
        <dbReference type="ChEBI" id="CHEBI:29105"/>
    </cofactor>
</comment>
<comment type="function">
    <text evidence="7">Lyase that catalyzes the C1-decarboxylation of 4-hydroxy-3-methoxy-5-(all-trans-polyprenyl)benzoic acid into 2-methoxy-6-(all-trans-polyprenyl)phenol during ubiquinone biosynthesis.</text>
</comment>
<accession>A0A5E8B4B3</accession>
<evidence type="ECO:0000256" key="3">
    <source>
        <dbReference type="ARBA" id="ARBA00023128"/>
    </source>
</evidence>
<evidence type="ECO:0000313" key="8">
    <source>
        <dbReference type="EMBL" id="VVT45661.1"/>
    </source>
</evidence>
<sequence>MTNPLISMSSAINATAHALPKYPGNVPLTPFQHLFLFVGSGLAAVLNPRRPDLVAVFGEASAEPYTVQRLRDSMLADSVGRRILRERPRITSTSLDLERLRALPSNTLGSEYVRWLDAENVSPDTRAAVRYISDPECAYVMQRYRECHDFYHAVTGLPVVMEGEVAVKAFEFANMGIPMTGLAAFSEPFKLRTDQRQRLRDIYIPWALTNGLRAKLLLNVYWEEQLERDADDLRKELGIDLPPNMRALRKQAKKKAKSA</sequence>
<evidence type="ECO:0000256" key="1">
    <source>
        <dbReference type="ARBA" id="ARBA00022688"/>
    </source>
</evidence>
<comment type="subunit">
    <text evidence="7">Component of a multi-subunit COQ enzyme complex, composed of at least COQ3, COQ4, COQ5, COQ6, COQ7 and COQ9.</text>
</comment>
<feature type="binding site" evidence="7">
    <location>
        <position position="148"/>
    </location>
    <ligand>
        <name>Zn(2+)</name>
        <dbReference type="ChEBI" id="CHEBI:29105"/>
    </ligand>
</feature>
<evidence type="ECO:0000256" key="6">
    <source>
        <dbReference type="ARBA" id="ARBA00081568"/>
    </source>
</evidence>
<dbReference type="AlphaFoldDB" id="A0A5E8B4B3"/>
<dbReference type="UniPathway" id="UPA00232"/>
<keyword evidence="2 7" id="KW-0999">Mitochondrion inner membrane</keyword>
<keyword evidence="9" id="KW-1185">Reference proteome</keyword>
<dbReference type="PANTHER" id="PTHR12922">
    <property type="entry name" value="UBIQUINONE BIOSYNTHESIS PROTEIN"/>
    <property type="match status" value="1"/>
</dbReference>
<dbReference type="InterPro" id="IPR027540">
    <property type="entry name" value="Coq4_euk"/>
</dbReference>